<keyword evidence="5 7" id="KW-1133">Transmembrane helix</keyword>
<protein>
    <submittedName>
        <fullName evidence="9">MFS transporter</fullName>
    </submittedName>
</protein>
<dbReference type="GO" id="GO:0022857">
    <property type="term" value="F:transmembrane transporter activity"/>
    <property type="evidence" value="ECO:0007669"/>
    <property type="project" value="InterPro"/>
</dbReference>
<feature type="transmembrane region" description="Helical" evidence="7">
    <location>
        <begin position="49"/>
        <end position="68"/>
    </location>
</feature>
<dbReference type="PANTHER" id="PTHR42718">
    <property type="entry name" value="MAJOR FACILITATOR SUPERFAMILY MULTIDRUG TRANSPORTER MFSC"/>
    <property type="match status" value="1"/>
</dbReference>
<keyword evidence="2" id="KW-0813">Transport</keyword>
<evidence type="ECO:0000256" key="6">
    <source>
        <dbReference type="ARBA" id="ARBA00023136"/>
    </source>
</evidence>
<feature type="transmembrane region" description="Helical" evidence="7">
    <location>
        <begin position="165"/>
        <end position="186"/>
    </location>
</feature>
<evidence type="ECO:0000313" key="9">
    <source>
        <dbReference type="EMBL" id="PSX08835.1"/>
    </source>
</evidence>
<feature type="transmembrane region" description="Helical" evidence="7">
    <location>
        <begin position="198"/>
        <end position="218"/>
    </location>
</feature>
<feature type="transmembrane region" description="Helical" evidence="7">
    <location>
        <begin position="230"/>
        <end position="250"/>
    </location>
</feature>
<comment type="caution">
    <text evidence="9">The sequence shown here is derived from an EMBL/GenBank/DDBJ whole genome shotgun (WGS) entry which is preliminary data.</text>
</comment>
<dbReference type="PROSITE" id="PS50850">
    <property type="entry name" value="MFS"/>
    <property type="match status" value="1"/>
</dbReference>
<evidence type="ECO:0000259" key="8">
    <source>
        <dbReference type="PROSITE" id="PS50850"/>
    </source>
</evidence>
<evidence type="ECO:0000313" key="10">
    <source>
        <dbReference type="Proteomes" id="UP000241440"/>
    </source>
</evidence>
<dbReference type="GeneID" id="61230470"/>
<dbReference type="EMBL" id="PYOY01000002">
    <property type="protein sequence ID" value="PSX08835.1"/>
    <property type="molecule type" value="Genomic_DNA"/>
</dbReference>
<comment type="subcellular location">
    <subcellularLocation>
        <location evidence="1">Cell membrane</location>
        <topology evidence="1">Multi-pass membrane protein</topology>
    </subcellularLocation>
</comment>
<sequence>MNNSLSSNRLTGLTLLIAIAFFMEQLDSTIAVTAINNIADDLSVHSTTITMAIAVYIMTLAIFLPIGGWSAKKFGCKNTFLSAIILFTVGSLGCGFSNNIYLFLSSEIVQGVGAALMVPVGRLFVIQNSKKSELAKRISILVWPGLIAPIFGPSLGAYITTYYSWHWIFFINIPIAMILFVLAWYFLPTEYINKQSRIKLDSLGFLLSSLMLVMGLGSLDWLSNFGINNIVPWGLLTSSVILGVLLNHHISKSKSPIISLAPWNNDVNFKHTLISGSICRAALSGLPILIPLFLQSELGLSMIESGNIILTMFAGNLLMKIFTTSIITKCGFKKPLIISSLISALSILGCWYSQHNILYICVMLFLIGCMRSLQFSLYNTLAFSELPKPYLNSANVLNNLFTQISFAMGITLVSIFIRLGSDSGLISSNISILPFLGFASLALLPLFFLLFIEKDYGNSVR</sequence>
<organism evidence="9 10">
    <name type="scientific">Photobacterium angustum</name>
    <dbReference type="NCBI Taxonomy" id="661"/>
    <lineage>
        <taxon>Bacteria</taxon>
        <taxon>Pseudomonadati</taxon>
        <taxon>Pseudomonadota</taxon>
        <taxon>Gammaproteobacteria</taxon>
        <taxon>Vibrionales</taxon>
        <taxon>Vibrionaceae</taxon>
        <taxon>Photobacterium</taxon>
    </lineage>
</organism>
<feature type="transmembrane region" description="Helical" evidence="7">
    <location>
        <begin position="357"/>
        <end position="379"/>
    </location>
</feature>
<feature type="transmembrane region" description="Helical" evidence="7">
    <location>
        <begin position="306"/>
        <end position="323"/>
    </location>
</feature>
<dbReference type="AlphaFoldDB" id="A0A855SIF0"/>
<feature type="transmembrane region" description="Helical" evidence="7">
    <location>
        <begin position="80"/>
        <end position="102"/>
    </location>
</feature>
<evidence type="ECO:0000256" key="7">
    <source>
        <dbReference type="SAM" id="Phobius"/>
    </source>
</evidence>
<feature type="transmembrane region" description="Helical" evidence="7">
    <location>
        <begin position="400"/>
        <end position="420"/>
    </location>
</feature>
<dbReference type="SUPFAM" id="SSF103473">
    <property type="entry name" value="MFS general substrate transporter"/>
    <property type="match status" value="1"/>
</dbReference>
<dbReference type="Pfam" id="PF07690">
    <property type="entry name" value="MFS_1"/>
    <property type="match status" value="2"/>
</dbReference>
<reference evidence="9 10" key="1">
    <citation type="submission" date="2018-01" db="EMBL/GenBank/DDBJ databases">
        <title>Whole genome sequencing of Histamine producing bacteria.</title>
        <authorList>
            <person name="Butler K."/>
        </authorList>
    </citation>
    <scope>NUCLEOTIDE SEQUENCE [LARGE SCALE GENOMIC DNA]</scope>
    <source>
        <strain evidence="9 10">A2-1</strain>
    </source>
</reference>
<dbReference type="Proteomes" id="UP000241440">
    <property type="component" value="Unassembled WGS sequence"/>
</dbReference>
<dbReference type="Gene3D" id="1.20.1720.10">
    <property type="entry name" value="Multidrug resistance protein D"/>
    <property type="match status" value="1"/>
</dbReference>
<gene>
    <name evidence="9" type="ORF">C0W41_07065</name>
</gene>
<dbReference type="InterPro" id="IPR020846">
    <property type="entry name" value="MFS_dom"/>
</dbReference>
<feature type="domain" description="Major facilitator superfamily (MFS) profile" evidence="8">
    <location>
        <begin position="13"/>
        <end position="457"/>
    </location>
</feature>
<evidence type="ECO:0000256" key="3">
    <source>
        <dbReference type="ARBA" id="ARBA00022475"/>
    </source>
</evidence>
<keyword evidence="3" id="KW-1003">Cell membrane</keyword>
<proteinExistence type="predicted"/>
<dbReference type="Gene3D" id="1.20.1250.20">
    <property type="entry name" value="MFS general substrate transporter like domains"/>
    <property type="match status" value="1"/>
</dbReference>
<dbReference type="InterPro" id="IPR011701">
    <property type="entry name" value="MFS"/>
</dbReference>
<evidence type="ECO:0000256" key="1">
    <source>
        <dbReference type="ARBA" id="ARBA00004651"/>
    </source>
</evidence>
<feature type="transmembrane region" description="Helical" evidence="7">
    <location>
        <begin position="335"/>
        <end position="351"/>
    </location>
</feature>
<evidence type="ECO:0000256" key="5">
    <source>
        <dbReference type="ARBA" id="ARBA00022989"/>
    </source>
</evidence>
<feature type="transmembrane region" description="Helical" evidence="7">
    <location>
        <begin position="138"/>
        <end position="159"/>
    </location>
</feature>
<dbReference type="PANTHER" id="PTHR42718:SF46">
    <property type="entry name" value="BLR6921 PROTEIN"/>
    <property type="match status" value="1"/>
</dbReference>
<name>A0A855SIF0_PHOAN</name>
<evidence type="ECO:0000256" key="2">
    <source>
        <dbReference type="ARBA" id="ARBA00022448"/>
    </source>
</evidence>
<dbReference type="InterPro" id="IPR036259">
    <property type="entry name" value="MFS_trans_sf"/>
</dbReference>
<dbReference type="GO" id="GO:0005886">
    <property type="term" value="C:plasma membrane"/>
    <property type="evidence" value="ECO:0007669"/>
    <property type="project" value="UniProtKB-SubCell"/>
</dbReference>
<accession>A0A855SIF0</accession>
<evidence type="ECO:0000256" key="4">
    <source>
        <dbReference type="ARBA" id="ARBA00022692"/>
    </source>
</evidence>
<feature type="transmembrane region" description="Helical" evidence="7">
    <location>
        <begin position="432"/>
        <end position="452"/>
    </location>
</feature>
<dbReference type="RefSeq" id="WP_045137434.1">
    <property type="nucleotide sequence ID" value="NZ_JZSZ01000002.1"/>
</dbReference>
<feature type="transmembrane region" description="Helical" evidence="7">
    <location>
        <begin position="108"/>
        <end position="126"/>
    </location>
</feature>
<keyword evidence="4 7" id="KW-0812">Transmembrane</keyword>
<feature type="transmembrane region" description="Helical" evidence="7">
    <location>
        <begin position="271"/>
        <end position="294"/>
    </location>
</feature>
<keyword evidence="6 7" id="KW-0472">Membrane</keyword>